<dbReference type="Proteomes" id="UP001178508">
    <property type="component" value="Chromosome 4"/>
</dbReference>
<evidence type="ECO:0000259" key="4">
    <source>
        <dbReference type="SMART" id="SM00198"/>
    </source>
</evidence>
<feature type="transmembrane region" description="Helical" evidence="2">
    <location>
        <begin position="219"/>
        <end position="236"/>
    </location>
</feature>
<dbReference type="InterPro" id="IPR014044">
    <property type="entry name" value="CAP_dom"/>
</dbReference>
<reference evidence="5" key="1">
    <citation type="submission" date="2023-08" db="EMBL/GenBank/DDBJ databases">
        <authorList>
            <person name="Alioto T."/>
            <person name="Alioto T."/>
            <person name="Gomez Garrido J."/>
        </authorList>
    </citation>
    <scope>NUCLEOTIDE SEQUENCE</scope>
</reference>
<dbReference type="InterPro" id="IPR018244">
    <property type="entry name" value="Allrgn_V5/Tpx1_CS"/>
</dbReference>
<evidence type="ECO:0000313" key="6">
    <source>
        <dbReference type="Proteomes" id="UP001178508"/>
    </source>
</evidence>
<feature type="domain" description="SCP" evidence="4">
    <location>
        <begin position="31"/>
        <end position="180"/>
    </location>
</feature>
<dbReference type="SUPFAM" id="SSF55797">
    <property type="entry name" value="PR-1-like"/>
    <property type="match status" value="1"/>
</dbReference>
<dbReference type="PANTHER" id="PTHR10334">
    <property type="entry name" value="CYSTEINE-RICH SECRETORY PROTEIN-RELATED"/>
    <property type="match status" value="1"/>
</dbReference>
<evidence type="ECO:0000313" key="5">
    <source>
        <dbReference type="EMBL" id="CAJ1055613.1"/>
    </source>
</evidence>
<comment type="similarity">
    <text evidence="1">Belongs to the CRISP family.</text>
</comment>
<name>A0AAV1F4G4_XYRNO</name>
<evidence type="ECO:0000256" key="1">
    <source>
        <dbReference type="ARBA" id="ARBA00009923"/>
    </source>
</evidence>
<dbReference type="PROSITE" id="PS01009">
    <property type="entry name" value="CRISP_1"/>
    <property type="match status" value="1"/>
</dbReference>
<evidence type="ECO:0000256" key="3">
    <source>
        <dbReference type="SAM" id="SignalP"/>
    </source>
</evidence>
<dbReference type="PRINTS" id="PR00837">
    <property type="entry name" value="V5TPXLIKE"/>
</dbReference>
<dbReference type="SMART" id="SM00198">
    <property type="entry name" value="SCP"/>
    <property type="match status" value="1"/>
</dbReference>
<dbReference type="EMBL" id="OY660867">
    <property type="protein sequence ID" value="CAJ1055613.1"/>
    <property type="molecule type" value="Genomic_DNA"/>
</dbReference>
<organism evidence="5 6">
    <name type="scientific">Xyrichtys novacula</name>
    <name type="common">Pearly razorfish</name>
    <name type="synonym">Hemipteronotus novacula</name>
    <dbReference type="NCBI Taxonomy" id="13765"/>
    <lineage>
        <taxon>Eukaryota</taxon>
        <taxon>Metazoa</taxon>
        <taxon>Chordata</taxon>
        <taxon>Craniata</taxon>
        <taxon>Vertebrata</taxon>
        <taxon>Euteleostomi</taxon>
        <taxon>Actinopterygii</taxon>
        <taxon>Neopterygii</taxon>
        <taxon>Teleostei</taxon>
        <taxon>Neoteleostei</taxon>
        <taxon>Acanthomorphata</taxon>
        <taxon>Eupercaria</taxon>
        <taxon>Labriformes</taxon>
        <taxon>Labridae</taxon>
        <taxon>Xyrichtys</taxon>
    </lineage>
</organism>
<keyword evidence="2" id="KW-0472">Membrane</keyword>
<gene>
    <name evidence="5" type="ORF">XNOV1_A008663</name>
</gene>
<evidence type="ECO:0000256" key="2">
    <source>
        <dbReference type="SAM" id="Phobius"/>
    </source>
</evidence>
<feature type="chain" id="PRO_5043897751" evidence="3">
    <location>
        <begin position="22"/>
        <end position="247"/>
    </location>
</feature>
<dbReference type="AlphaFoldDB" id="A0AAV1F4G4"/>
<keyword evidence="2" id="KW-0812">Transmembrane</keyword>
<dbReference type="Pfam" id="PF00188">
    <property type="entry name" value="CAP"/>
    <property type="match status" value="1"/>
</dbReference>
<accession>A0AAV1F4G4</accession>
<dbReference type="GO" id="GO:0005576">
    <property type="term" value="C:extracellular region"/>
    <property type="evidence" value="ECO:0007669"/>
    <property type="project" value="InterPro"/>
</dbReference>
<keyword evidence="6" id="KW-1185">Reference proteome</keyword>
<dbReference type="PROSITE" id="PS01010">
    <property type="entry name" value="CRISP_2"/>
    <property type="match status" value="1"/>
</dbReference>
<protein>
    <submittedName>
        <fullName evidence="5">Glioma pathogenesis-related protein 1</fullName>
    </submittedName>
</protein>
<dbReference type="Gene3D" id="3.40.33.10">
    <property type="entry name" value="CAP"/>
    <property type="match status" value="1"/>
</dbReference>
<feature type="signal peptide" evidence="3">
    <location>
        <begin position="1"/>
        <end position="21"/>
    </location>
</feature>
<keyword evidence="3" id="KW-0732">Signal</keyword>
<keyword evidence="2" id="KW-1133">Transmembrane helix</keyword>
<dbReference type="PRINTS" id="PR00838">
    <property type="entry name" value="V5ALLERGEN"/>
</dbReference>
<dbReference type="InterPro" id="IPR001283">
    <property type="entry name" value="CRISP-related"/>
</dbReference>
<dbReference type="InterPro" id="IPR002413">
    <property type="entry name" value="V5_allergen-like"/>
</dbReference>
<proteinExistence type="inferred from homology"/>
<sequence>MGCSLEGLLWAWIILNSGVCSVILPEITDRRFIAECVKGHNRARSAVSPPASNMEYMTWDEDLAIIAKGWAENCVFEHNPRRSESTATSVGENIWTGYPPSSFETAGAIHSWDNEKEFYDYANNRCSKVCGHYTQVVWASSNKVGCAAHLCPNGVQESGFGAKAGVIFVCNYAPSGNVNRRRPYDSEGAACSGCEGACVDNLCRSGWAPESQSQIVDVLVVRLIVLIFTFVAAYAVRHFYPDIFCYE</sequence>
<dbReference type="InterPro" id="IPR035940">
    <property type="entry name" value="CAP_sf"/>
</dbReference>